<proteinExistence type="predicted"/>
<comment type="subcellular location">
    <subcellularLocation>
        <location evidence="1">Cell membrane</location>
        <topology evidence="1">Multi-pass membrane protein</topology>
    </subcellularLocation>
</comment>
<dbReference type="InterPro" id="IPR052714">
    <property type="entry name" value="MFS_Exporter"/>
</dbReference>
<dbReference type="OrthoDB" id="9814001at2"/>
<dbReference type="InterPro" id="IPR020846">
    <property type="entry name" value="MFS_dom"/>
</dbReference>
<dbReference type="PANTHER" id="PTHR23531">
    <property type="entry name" value="QUINOLENE RESISTANCE PROTEIN NORA"/>
    <property type="match status" value="1"/>
</dbReference>
<dbReference type="CDD" id="cd17489">
    <property type="entry name" value="MFS_YfcJ_like"/>
    <property type="match status" value="1"/>
</dbReference>
<sequence>MMKQQSKDSGSYWSAAFLSICISNMFVFLSFQMMLPTLPVYLTDSGVERSAVGLVVAIITVAAVLVRLWTGYALDHWNRQRIVLAGLLAFIIASLAYMAWPSLGWIICCSIVLGIGWGILTAAYATLVSDLIPPGRQGAGIGTYMLFSLASMAVGPYAGGWIYGQFGALALFMTASAVAVLPLTLSLKGRYAGTASSQEAASSGHRSHALLPSMFERSALLPAALLMLFTCCYGGILTYVVLYGQQLGIANGGIFFLLSSGASILVRPLAGKLFDRRGPAYVLVPGIMLGIAALSMLSAATGFLLFALSAFVYGLSFGAVQPYMLAWTIQRALPERRGAANSTFLIGMDIGIAAGSALLGLGVKNGEYASMFGLSAGILGVLLLLYIASLVYVRRSPR</sequence>
<evidence type="ECO:0000256" key="3">
    <source>
        <dbReference type="ARBA" id="ARBA00022692"/>
    </source>
</evidence>
<accession>A0A3A6PCB4</accession>
<keyword evidence="9" id="KW-1185">Reference proteome</keyword>
<reference evidence="8 9" key="1">
    <citation type="submission" date="2018-09" db="EMBL/GenBank/DDBJ databases">
        <title>Paenibacillus aracenensis nov. sp. isolated from a cave in southern Spain.</title>
        <authorList>
            <person name="Jurado V."/>
            <person name="Gutierrez-Patricio S."/>
            <person name="Gonzalez-Pimentel J.L."/>
            <person name="Miller A.Z."/>
            <person name="Laiz L."/>
            <person name="Saiz-Jimenez C."/>
        </authorList>
    </citation>
    <scope>NUCLEOTIDE SEQUENCE [LARGE SCALE GENOMIC DNA]</scope>
    <source>
        <strain evidence="8 9">JCM 19203</strain>
    </source>
</reference>
<feature type="transmembrane region" description="Helical" evidence="6">
    <location>
        <begin position="338"/>
        <end position="362"/>
    </location>
</feature>
<dbReference type="Gene3D" id="1.20.1250.20">
    <property type="entry name" value="MFS general substrate transporter like domains"/>
    <property type="match status" value="2"/>
</dbReference>
<evidence type="ECO:0000259" key="7">
    <source>
        <dbReference type="PROSITE" id="PS50850"/>
    </source>
</evidence>
<keyword evidence="3 6" id="KW-0812">Transmembrane</keyword>
<name>A0A3A6PCB4_9BACL</name>
<evidence type="ECO:0000313" key="9">
    <source>
        <dbReference type="Proteomes" id="UP000267798"/>
    </source>
</evidence>
<dbReference type="SUPFAM" id="SSF103473">
    <property type="entry name" value="MFS general substrate transporter"/>
    <property type="match status" value="1"/>
</dbReference>
<feature type="transmembrane region" description="Helical" evidence="6">
    <location>
        <begin position="219"/>
        <end position="242"/>
    </location>
</feature>
<keyword evidence="5 6" id="KW-0472">Membrane</keyword>
<evidence type="ECO:0000256" key="1">
    <source>
        <dbReference type="ARBA" id="ARBA00004651"/>
    </source>
</evidence>
<feature type="transmembrane region" description="Helical" evidence="6">
    <location>
        <begin position="139"/>
        <end position="159"/>
    </location>
</feature>
<feature type="transmembrane region" description="Helical" evidence="6">
    <location>
        <begin position="51"/>
        <end position="70"/>
    </location>
</feature>
<feature type="transmembrane region" description="Helical" evidence="6">
    <location>
        <begin position="368"/>
        <end position="393"/>
    </location>
</feature>
<feature type="transmembrane region" description="Helical" evidence="6">
    <location>
        <begin position="104"/>
        <end position="127"/>
    </location>
</feature>
<dbReference type="InterPro" id="IPR036259">
    <property type="entry name" value="MFS_trans_sf"/>
</dbReference>
<dbReference type="Pfam" id="PF07690">
    <property type="entry name" value="MFS_1"/>
    <property type="match status" value="1"/>
</dbReference>
<feature type="transmembrane region" description="Helical" evidence="6">
    <location>
        <begin position="278"/>
        <end position="297"/>
    </location>
</feature>
<keyword evidence="4 6" id="KW-1133">Transmembrane helix</keyword>
<feature type="transmembrane region" description="Helical" evidence="6">
    <location>
        <begin position="303"/>
        <end position="326"/>
    </location>
</feature>
<feature type="transmembrane region" description="Helical" evidence="6">
    <location>
        <begin position="165"/>
        <end position="187"/>
    </location>
</feature>
<dbReference type="AlphaFoldDB" id="A0A3A6PCB4"/>
<organism evidence="8 9">
    <name type="scientific">Paenibacillus pinisoli</name>
    <dbReference type="NCBI Taxonomy" id="1276110"/>
    <lineage>
        <taxon>Bacteria</taxon>
        <taxon>Bacillati</taxon>
        <taxon>Bacillota</taxon>
        <taxon>Bacilli</taxon>
        <taxon>Bacillales</taxon>
        <taxon>Paenibacillaceae</taxon>
        <taxon>Paenibacillus</taxon>
    </lineage>
</organism>
<protein>
    <submittedName>
        <fullName evidence="8">MFS transporter</fullName>
    </submittedName>
</protein>
<evidence type="ECO:0000313" key="8">
    <source>
        <dbReference type="EMBL" id="RJX37975.1"/>
    </source>
</evidence>
<dbReference type="GO" id="GO:0005886">
    <property type="term" value="C:plasma membrane"/>
    <property type="evidence" value="ECO:0007669"/>
    <property type="project" value="UniProtKB-SubCell"/>
</dbReference>
<feature type="domain" description="Major facilitator superfamily (MFS) profile" evidence="7">
    <location>
        <begin position="16"/>
        <end position="398"/>
    </location>
</feature>
<dbReference type="PROSITE" id="PS50850">
    <property type="entry name" value="MFS"/>
    <property type="match status" value="1"/>
</dbReference>
<feature type="transmembrane region" description="Helical" evidence="6">
    <location>
        <begin position="248"/>
        <end position="266"/>
    </location>
</feature>
<gene>
    <name evidence="8" type="ORF">D3P09_18005</name>
</gene>
<dbReference type="RefSeq" id="WP_120112792.1">
    <property type="nucleotide sequence ID" value="NZ_QXQB01000004.1"/>
</dbReference>
<feature type="transmembrane region" description="Helical" evidence="6">
    <location>
        <begin position="82"/>
        <end position="98"/>
    </location>
</feature>
<dbReference type="GO" id="GO:0022857">
    <property type="term" value="F:transmembrane transporter activity"/>
    <property type="evidence" value="ECO:0007669"/>
    <property type="project" value="InterPro"/>
</dbReference>
<feature type="transmembrane region" description="Helical" evidence="6">
    <location>
        <begin position="12"/>
        <end position="31"/>
    </location>
</feature>
<evidence type="ECO:0000256" key="4">
    <source>
        <dbReference type="ARBA" id="ARBA00022989"/>
    </source>
</evidence>
<evidence type="ECO:0000256" key="6">
    <source>
        <dbReference type="SAM" id="Phobius"/>
    </source>
</evidence>
<dbReference type="EMBL" id="QXQB01000004">
    <property type="protein sequence ID" value="RJX37975.1"/>
    <property type="molecule type" value="Genomic_DNA"/>
</dbReference>
<evidence type="ECO:0000256" key="5">
    <source>
        <dbReference type="ARBA" id="ARBA00023136"/>
    </source>
</evidence>
<dbReference type="InterPro" id="IPR011701">
    <property type="entry name" value="MFS"/>
</dbReference>
<dbReference type="PANTHER" id="PTHR23531:SF2">
    <property type="entry name" value="PERMEASE"/>
    <property type="match status" value="1"/>
</dbReference>
<dbReference type="Proteomes" id="UP000267798">
    <property type="component" value="Unassembled WGS sequence"/>
</dbReference>
<keyword evidence="2" id="KW-0813">Transport</keyword>
<evidence type="ECO:0000256" key="2">
    <source>
        <dbReference type="ARBA" id="ARBA00022448"/>
    </source>
</evidence>
<comment type="caution">
    <text evidence="8">The sequence shown here is derived from an EMBL/GenBank/DDBJ whole genome shotgun (WGS) entry which is preliminary data.</text>
</comment>